<dbReference type="KEGG" id="bda:FSZ17_11515"/>
<dbReference type="AlphaFoldDB" id="A0A5B8Z8P6"/>
<dbReference type="GO" id="GO:0008483">
    <property type="term" value="F:transaminase activity"/>
    <property type="evidence" value="ECO:0007669"/>
    <property type="project" value="UniProtKB-KW"/>
</dbReference>
<evidence type="ECO:0000313" key="1">
    <source>
        <dbReference type="EMBL" id="QED47826.1"/>
    </source>
</evidence>
<keyword evidence="1" id="KW-0032">Aminotransferase</keyword>
<name>A0A5B8Z8P6_CYTDA</name>
<dbReference type="RefSeq" id="WP_057770496.1">
    <property type="nucleotide sequence ID" value="NZ_CP042593.1"/>
</dbReference>
<protein>
    <submittedName>
        <fullName evidence="1">Branched-chain amino acid aminotransferase</fullName>
    </submittedName>
</protein>
<dbReference type="STRING" id="1742359.GCA_001439625_00745"/>
<keyword evidence="1" id="KW-0808">Transferase</keyword>
<evidence type="ECO:0000313" key="2">
    <source>
        <dbReference type="Proteomes" id="UP000321555"/>
    </source>
</evidence>
<dbReference type="Proteomes" id="UP000321555">
    <property type="component" value="Chromosome"/>
</dbReference>
<gene>
    <name evidence="1" type="ORF">FSZ17_11515</name>
</gene>
<dbReference type="EMBL" id="CP042593">
    <property type="protein sequence ID" value="QED47826.1"/>
    <property type="molecule type" value="Genomic_DNA"/>
</dbReference>
<organism evidence="1 2">
    <name type="scientific">Cytobacillus dafuensis</name>
    <name type="common">Bacillus dafuensis</name>
    <dbReference type="NCBI Taxonomy" id="1742359"/>
    <lineage>
        <taxon>Bacteria</taxon>
        <taxon>Bacillati</taxon>
        <taxon>Bacillota</taxon>
        <taxon>Bacilli</taxon>
        <taxon>Bacillales</taxon>
        <taxon>Bacillaceae</taxon>
        <taxon>Cytobacillus</taxon>
    </lineage>
</organism>
<reference evidence="2" key="1">
    <citation type="submission" date="2019-08" db="EMBL/GenBank/DDBJ databases">
        <authorList>
            <person name="Zheng X."/>
        </authorList>
    </citation>
    <scope>NUCLEOTIDE SEQUENCE [LARGE SCALE GENOMIC DNA]</scope>
    <source>
        <strain evidence="2">FJAT-25496</strain>
    </source>
</reference>
<accession>A0A5B8Z8P6</accession>
<dbReference type="OrthoDB" id="2436979at2"/>
<proteinExistence type="predicted"/>
<sequence>MLKKKLHEYFSNEIANSKLIESYKEEIAYAKKHKLLEEDFTIIEKEESLRFTDAYIERYDKESEELLAEESSNFLDQPISYLKNQIKEFIYIESKWFDLIGADSVCIEVDDVFGTYEVMLGLKLQKKYESKLKAKINEGLKGEVKYSLLFSQADGLWELNLALNGVEGFNEKLSINEACRLIYLYLFKLLEAVEEDMQ</sequence>
<keyword evidence="2" id="KW-1185">Reference proteome</keyword>